<protein>
    <recommendedName>
        <fullName evidence="3">Endonuclease/exonuclease/phosphatase domain-containing protein</fullName>
    </recommendedName>
</protein>
<accession>A0ABR2RDS0</accession>
<organism evidence="1 2">
    <name type="scientific">Hibiscus sabdariffa</name>
    <name type="common">roselle</name>
    <dbReference type="NCBI Taxonomy" id="183260"/>
    <lineage>
        <taxon>Eukaryota</taxon>
        <taxon>Viridiplantae</taxon>
        <taxon>Streptophyta</taxon>
        <taxon>Embryophyta</taxon>
        <taxon>Tracheophyta</taxon>
        <taxon>Spermatophyta</taxon>
        <taxon>Magnoliopsida</taxon>
        <taxon>eudicotyledons</taxon>
        <taxon>Gunneridae</taxon>
        <taxon>Pentapetalae</taxon>
        <taxon>rosids</taxon>
        <taxon>malvids</taxon>
        <taxon>Malvales</taxon>
        <taxon>Malvaceae</taxon>
        <taxon>Malvoideae</taxon>
        <taxon>Hibiscus</taxon>
    </lineage>
</organism>
<dbReference type="SUPFAM" id="SSF56219">
    <property type="entry name" value="DNase I-like"/>
    <property type="match status" value="1"/>
</dbReference>
<evidence type="ECO:0000313" key="1">
    <source>
        <dbReference type="EMBL" id="KAK9011088.1"/>
    </source>
</evidence>
<gene>
    <name evidence="1" type="ORF">V6N11_043945</name>
</gene>
<dbReference type="Proteomes" id="UP001396334">
    <property type="component" value="Unassembled WGS sequence"/>
</dbReference>
<proteinExistence type="predicted"/>
<name>A0ABR2RDS0_9ROSI</name>
<comment type="caution">
    <text evidence="1">The sequence shown here is derived from an EMBL/GenBank/DDBJ whole genome shotgun (WGS) entry which is preliminary data.</text>
</comment>
<dbReference type="PANTHER" id="PTHR33710">
    <property type="entry name" value="BNAC02G09200D PROTEIN"/>
    <property type="match status" value="1"/>
</dbReference>
<dbReference type="InterPro" id="IPR036691">
    <property type="entry name" value="Endo/exonu/phosph_ase_sf"/>
</dbReference>
<dbReference type="PANTHER" id="PTHR33710:SF79">
    <property type="entry name" value="OS06G0205337 PROTEIN"/>
    <property type="match status" value="1"/>
</dbReference>
<evidence type="ECO:0008006" key="3">
    <source>
        <dbReference type="Google" id="ProtNLM"/>
    </source>
</evidence>
<sequence length="250" mass="29463">MKMKIDNAFYVEPDGIVGGLTLWWSNNVKLSILRYEKNFIYTKISINRETNWFSTFIYAPPYTEDKQKFWETLAPLRNDINAKWCVFGDFNVVASPEEKCRGNSFDHSSAKWYYDFLDHTYLMEVPSSGGSFTWLNQRSNEEAILEKLDWVLSSMEWNFLFPKAISIIDVAIASDHSPIILLVNGVEKKAKKEFKFESRWLMEEECSQLVKEEWENKDNGPSRGTFRIKLRRTRVKLSKWNKEKFGANKF</sequence>
<dbReference type="EMBL" id="JBBPBN010000023">
    <property type="protein sequence ID" value="KAK9011088.1"/>
    <property type="molecule type" value="Genomic_DNA"/>
</dbReference>
<dbReference type="Gene3D" id="3.60.10.10">
    <property type="entry name" value="Endonuclease/exonuclease/phosphatase"/>
    <property type="match status" value="1"/>
</dbReference>
<keyword evidence="2" id="KW-1185">Reference proteome</keyword>
<reference evidence="1 2" key="1">
    <citation type="journal article" date="2024" name="G3 (Bethesda)">
        <title>Genome assembly of Hibiscus sabdariffa L. provides insights into metabolisms of medicinal natural products.</title>
        <authorList>
            <person name="Kim T."/>
        </authorList>
    </citation>
    <scope>NUCLEOTIDE SEQUENCE [LARGE SCALE GENOMIC DNA]</scope>
    <source>
        <strain evidence="1">TK-2024</strain>
        <tissue evidence="1">Old leaves</tissue>
    </source>
</reference>
<evidence type="ECO:0000313" key="2">
    <source>
        <dbReference type="Proteomes" id="UP001396334"/>
    </source>
</evidence>